<reference evidence="1 2" key="1">
    <citation type="submission" date="2022-04" db="EMBL/GenBank/DDBJ databases">
        <title>Positive selection, recombination, and allopatry shape intraspecific diversity of widespread and dominant cyanobacteria.</title>
        <authorList>
            <person name="Wei J."/>
            <person name="Shu W."/>
            <person name="Hu C."/>
        </authorList>
    </citation>
    <scope>NUCLEOTIDE SEQUENCE [LARGE SCALE GENOMIC DNA]</scope>
    <source>
        <strain evidence="1 2">AS-A4</strain>
    </source>
</reference>
<accession>A0ABV0KU01</accession>
<sequence>MSMLTATITPEISCRRDGALRQCKVIRHMLGNWRIEQPISIKGIRDESSGGFRRGKSNGGSSTHITVVETQSGEIWLVNRPSTVADSATTKIQRFLNDPTQTSVQIRSVAWLHLNEPVSNGFWFMFSIVMFVIAYQRLVNQRIYRCEFDKTRDLVRVTQQGLLTSKTIEFPISKIRAIHNVKRLGRNYIGSDCVVLKLRSAQEDVYIGEAVWGKKTMAEHYFWGSIRFSKALEEGRQAIVSFLQD</sequence>
<organism evidence="1 2">
    <name type="scientific">Stenomitos frigidus AS-A4</name>
    <dbReference type="NCBI Taxonomy" id="2933935"/>
    <lineage>
        <taxon>Bacteria</taxon>
        <taxon>Bacillati</taxon>
        <taxon>Cyanobacteriota</taxon>
        <taxon>Cyanophyceae</taxon>
        <taxon>Leptolyngbyales</taxon>
        <taxon>Leptolyngbyaceae</taxon>
        <taxon>Stenomitos</taxon>
    </lineage>
</organism>
<keyword evidence="2" id="KW-1185">Reference proteome</keyword>
<evidence type="ECO:0000313" key="1">
    <source>
        <dbReference type="EMBL" id="MEP1062725.1"/>
    </source>
</evidence>
<evidence type="ECO:0000313" key="2">
    <source>
        <dbReference type="Proteomes" id="UP001476950"/>
    </source>
</evidence>
<comment type="caution">
    <text evidence="1">The sequence shown here is derived from an EMBL/GenBank/DDBJ whole genome shotgun (WGS) entry which is preliminary data.</text>
</comment>
<dbReference type="EMBL" id="JAMPLM010000084">
    <property type="protein sequence ID" value="MEP1062725.1"/>
    <property type="molecule type" value="Genomic_DNA"/>
</dbReference>
<protein>
    <submittedName>
        <fullName evidence="1">Uncharacterized protein</fullName>
    </submittedName>
</protein>
<proteinExistence type="predicted"/>
<dbReference type="Proteomes" id="UP001476950">
    <property type="component" value="Unassembled WGS sequence"/>
</dbReference>
<gene>
    <name evidence="1" type="ORF">NDI38_30585</name>
</gene>
<name>A0ABV0KU01_9CYAN</name>